<proteinExistence type="predicted"/>
<dbReference type="EMBL" id="AP014924">
    <property type="protein sequence ID" value="BAS26858.1"/>
    <property type="molecule type" value="Genomic_DNA"/>
</dbReference>
<reference evidence="2" key="2">
    <citation type="journal article" date="2016" name="Int. J. Syst. Evol. Microbiol.">
        <title>Complete genome sequence and cell structure of Limnochorda pilosa, a Gram-negative spore-former within the phylum Firmicutes.</title>
        <authorList>
            <person name="Watanabe M."/>
            <person name="Kojima H."/>
            <person name="Fukui M."/>
        </authorList>
    </citation>
    <scope>NUCLEOTIDE SEQUENCE [LARGE SCALE GENOMIC DNA]</scope>
    <source>
        <strain evidence="2">HC45</strain>
    </source>
</reference>
<dbReference type="Proteomes" id="UP000065807">
    <property type="component" value="Chromosome"/>
</dbReference>
<dbReference type="KEGG" id="lpil:LIP_1001"/>
<evidence type="ECO:0000313" key="1">
    <source>
        <dbReference type="EMBL" id="BAS26858.1"/>
    </source>
</evidence>
<gene>
    <name evidence="1" type="ORF">LIP_1001</name>
</gene>
<protein>
    <submittedName>
        <fullName evidence="1">Uncharacterized protein</fullName>
    </submittedName>
</protein>
<evidence type="ECO:0000313" key="2">
    <source>
        <dbReference type="Proteomes" id="UP000065807"/>
    </source>
</evidence>
<organism evidence="1 2">
    <name type="scientific">Limnochorda pilosa</name>
    <dbReference type="NCBI Taxonomy" id="1555112"/>
    <lineage>
        <taxon>Bacteria</taxon>
        <taxon>Bacillati</taxon>
        <taxon>Bacillota</taxon>
        <taxon>Limnochordia</taxon>
        <taxon>Limnochordales</taxon>
        <taxon>Limnochordaceae</taxon>
        <taxon>Limnochorda</taxon>
    </lineage>
</organism>
<reference evidence="2" key="1">
    <citation type="submission" date="2015-07" db="EMBL/GenBank/DDBJ databases">
        <title>Complete genome sequence and phylogenetic analysis of Limnochorda pilosa.</title>
        <authorList>
            <person name="Watanabe M."/>
            <person name="Kojima H."/>
            <person name="Fukui M."/>
        </authorList>
    </citation>
    <scope>NUCLEOTIDE SEQUENCE [LARGE SCALE GENOMIC DNA]</scope>
    <source>
        <strain evidence="2">HC45</strain>
    </source>
</reference>
<dbReference type="RefSeq" id="WP_068134953.1">
    <property type="nucleotide sequence ID" value="NZ_AP014924.1"/>
</dbReference>
<sequence length="71" mass="8067">MPDDGPIAAMKRFHRTYLDGYMQRVPEGWAEYQRWLPIVAAARLSDGIVEQQEWLLEQVRSGLAASEPPPA</sequence>
<name>A0A0K2SIC5_LIMPI</name>
<keyword evidence="2" id="KW-1185">Reference proteome</keyword>
<accession>A0A0K2SIC5</accession>
<dbReference type="AlphaFoldDB" id="A0A0K2SIC5"/>
<dbReference type="OrthoDB" id="9800774at2"/>